<feature type="region of interest" description="Disordered" evidence="1">
    <location>
        <begin position="208"/>
        <end position="241"/>
    </location>
</feature>
<evidence type="ECO:0000313" key="2">
    <source>
        <dbReference type="EMBL" id="PSK07207.1"/>
    </source>
</evidence>
<dbReference type="Proteomes" id="UP000241645">
    <property type="component" value="Unassembled WGS sequence"/>
</dbReference>
<gene>
    <name evidence="2" type="ORF">C7R92_20755</name>
</gene>
<accession>A0ABX5FP88</accession>
<sequence>MKNRGIDDTVLKLTYSIVQLVKGLESRFHHAKDYELMLLGYQLSTMINLLVRLHTHTHNKQITHSFLFESRIPLHPTSETYTHVLASIAQLSELVKSWSFPHKQIATFIEDHLRQLQAFYLIEDHPHHQAKSMEPEEDSPYEEPMQLELEGVFPDDEPMQLELEGVFPDDEPIQLDLGEQTKATDVPPMPPPTPPLLANDARIDTANNRKSLRPKPPLLAQTASIPTPDKNRNKSVRSKPVANVEKVRGKKKMLAKRVSAPARPPYVPNSVKVRIGNVTKIIHI</sequence>
<reference evidence="2 3" key="1">
    <citation type="submission" date="2018-03" db="EMBL/GenBank/DDBJ databases">
        <title>Brevisbacillus phylogenomics.</title>
        <authorList>
            <person name="Dunlap C."/>
        </authorList>
    </citation>
    <scope>NUCLEOTIDE SEQUENCE [LARGE SCALE GENOMIC DNA]</scope>
    <source>
        <strain evidence="2 3">NRRL B-41110</strain>
    </source>
</reference>
<proteinExistence type="predicted"/>
<keyword evidence="3" id="KW-1185">Reference proteome</keyword>
<protein>
    <submittedName>
        <fullName evidence="2">Uncharacterized protein</fullName>
    </submittedName>
</protein>
<evidence type="ECO:0000313" key="3">
    <source>
        <dbReference type="Proteomes" id="UP000241645"/>
    </source>
</evidence>
<comment type="caution">
    <text evidence="2">The sequence shown here is derived from an EMBL/GenBank/DDBJ whole genome shotgun (WGS) entry which is preliminary data.</text>
</comment>
<name>A0ABX5FP88_9BACL</name>
<dbReference type="EMBL" id="PXZO01000042">
    <property type="protein sequence ID" value="PSK07207.1"/>
    <property type="molecule type" value="Genomic_DNA"/>
</dbReference>
<organism evidence="2 3">
    <name type="scientific">Brevibacillus porteri</name>
    <dbReference type="NCBI Taxonomy" id="2126350"/>
    <lineage>
        <taxon>Bacteria</taxon>
        <taxon>Bacillati</taxon>
        <taxon>Bacillota</taxon>
        <taxon>Bacilli</taxon>
        <taxon>Bacillales</taxon>
        <taxon>Paenibacillaceae</taxon>
        <taxon>Brevibacillus</taxon>
    </lineage>
</organism>
<dbReference type="GeneID" id="95752533"/>
<evidence type="ECO:0000256" key="1">
    <source>
        <dbReference type="SAM" id="MobiDB-lite"/>
    </source>
</evidence>
<dbReference type="RefSeq" id="WP_106835507.1">
    <property type="nucleotide sequence ID" value="NZ_JARMEW010000023.1"/>
</dbReference>